<sequence>MPAFAFPSSASGSGTSTPCYSDNGYPGSGMSLPHTPLPGTPLALEKYWPLMITPTPSHNTPFSFDFPTQQPQSTACLPATTTDDGSVASPGSTGSAGTLTGLEDAHARAGRQGKRLASTWSMESSVVDDDDGLEWDDREEGILLSFLDNPLHPLATPYPPGTLPPSSALDDITSQIIRFHSPPTPIGASYLNLSELVAGGGGSPAAGQDKPRSALGISTSVSAPSLPSSAARRHALGGGGGSKHRRTHSASGIPWVHSWGATRRKLYEIARREALGSNREDRFKGRVISPPMATANTIAKEEAVFDRTMVSAECTSTPLCVPRSTSAGPISSTISATRNAQDEGEEVTETPSGRIMKRPGGGIMMQRHGSETMLEFPALVGSSCGIPAREDEHERAQALEARETSRGIGQALRLSSSLQRSTKGPTSEVVNPAHPANGRPRKASLLQRGQSFTADDFNNCLTISSDSGAASDGDDEPEVEFTQFVDQDCVTPSAVWDTQIPTLATHHVGSLTSARNGRQQDLFDDMFGQQQQLGMLSPSSSSISGSEACHETSDDTEMIPATPDQAFALPCILLTKTSPTPGIHARNGSGSSDLEMVSAPSAPAGPKGTCGLGTPLNLSPPGSPLARPQQQQQQQQQQQVISSLVLDLERTPRPVITPSVARPGLIRARSSAAAYATPSAFSQFMSNAPLAPAHPVGGNLSDMPPVSSLMGADASPLPRGPAALGLFLPTAKRQKISYTNPQLTIPLAPFGMGDDNGLASPFDEKKMF</sequence>
<name>A0ACC2WY98_9TREE</name>
<keyword evidence="2" id="KW-1185">Reference proteome</keyword>
<evidence type="ECO:0000313" key="1">
    <source>
        <dbReference type="EMBL" id="KAJ9115457.1"/>
    </source>
</evidence>
<gene>
    <name evidence="1" type="ORF">QFC22_005215</name>
</gene>
<dbReference type="Proteomes" id="UP001243375">
    <property type="component" value="Unassembled WGS sequence"/>
</dbReference>
<evidence type="ECO:0000313" key="2">
    <source>
        <dbReference type="Proteomes" id="UP001243375"/>
    </source>
</evidence>
<accession>A0ACC2WY98</accession>
<comment type="caution">
    <text evidence="1">The sequence shown here is derived from an EMBL/GenBank/DDBJ whole genome shotgun (WGS) entry which is preliminary data.</text>
</comment>
<proteinExistence type="predicted"/>
<organism evidence="1 2">
    <name type="scientific">Naganishia vaughanmartiniae</name>
    <dbReference type="NCBI Taxonomy" id="1424756"/>
    <lineage>
        <taxon>Eukaryota</taxon>
        <taxon>Fungi</taxon>
        <taxon>Dikarya</taxon>
        <taxon>Basidiomycota</taxon>
        <taxon>Agaricomycotina</taxon>
        <taxon>Tremellomycetes</taxon>
        <taxon>Filobasidiales</taxon>
        <taxon>Filobasidiaceae</taxon>
        <taxon>Naganishia</taxon>
    </lineage>
</organism>
<dbReference type="EMBL" id="JASBWU010000016">
    <property type="protein sequence ID" value="KAJ9115457.1"/>
    <property type="molecule type" value="Genomic_DNA"/>
</dbReference>
<protein>
    <submittedName>
        <fullName evidence="1">Uncharacterized protein</fullName>
    </submittedName>
</protein>
<reference evidence="1" key="1">
    <citation type="submission" date="2023-04" db="EMBL/GenBank/DDBJ databases">
        <title>Draft Genome sequencing of Naganishia species isolated from polar environments using Oxford Nanopore Technology.</title>
        <authorList>
            <person name="Leo P."/>
            <person name="Venkateswaran K."/>
        </authorList>
    </citation>
    <scope>NUCLEOTIDE SEQUENCE</scope>
    <source>
        <strain evidence="1">MNA-CCFEE 5425</strain>
    </source>
</reference>